<keyword evidence="2" id="KW-0812">Transmembrane</keyword>
<dbReference type="EMBL" id="CABPRJ010000033">
    <property type="protein sequence ID" value="VVC26424.1"/>
    <property type="molecule type" value="Genomic_DNA"/>
</dbReference>
<organism evidence="3 4">
    <name type="scientific">Cinara cedri</name>
    <dbReference type="NCBI Taxonomy" id="506608"/>
    <lineage>
        <taxon>Eukaryota</taxon>
        <taxon>Metazoa</taxon>
        <taxon>Ecdysozoa</taxon>
        <taxon>Arthropoda</taxon>
        <taxon>Hexapoda</taxon>
        <taxon>Insecta</taxon>
        <taxon>Pterygota</taxon>
        <taxon>Neoptera</taxon>
        <taxon>Paraneoptera</taxon>
        <taxon>Hemiptera</taxon>
        <taxon>Sternorrhyncha</taxon>
        <taxon>Aphidomorpha</taxon>
        <taxon>Aphidoidea</taxon>
        <taxon>Aphididae</taxon>
        <taxon>Lachninae</taxon>
        <taxon>Cinara</taxon>
    </lineage>
</organism>
<keyword evidence="2" id="KW-0472">Membrane</keyword>
<evidence type="ECO:0000313" key="3">
    <source>
        <dbReference type="EMBL" id="VVC26424.1"/>
    </source>
</evidence>
<evidence type="ECO:0000256" key="2">
    <source>
        <dbReference type="SAM" id="Phobius"/>
    </source>
</evidence>
<feature type="region of interest" description="Disordered" evidence="1">
    <location>
        <begin position="56"/>
        <end position="82"/>
    </location>
</feature>
<dbReference type="Proteomes" id="UP000325440">
    <property type="component" value="Unassembled WGS sequence"/>
</dbReference>
<keyword evidence="4" id="KW-1185">Reference proteome</keyword>
<accession>A0A5E4M5B2</accession>
<sequence length="82" mass="9539">NDRYLHGVPSAKPDRTPFFFFVFFLFIQFSSDTFYRFWTAVVYGVLQRFKHAVTAGTTGHGRDSDRSRSNTSVEKSENIHNQ</sequence>
<evidence type="ECO:0000256" key="1">
    <source>
        <dbReference type="SAM" id="MobiDB-lite"/>
    </source>
</evidence>
<dbReference type="AlphaFoldDB" id="A0A5E4M5B2"/>
<protein>
    <submittedName>
        <fullName evidence="3">Uncharacterized protein</fullName>
    </submittedName>
</protein>
<keyword evidence="2" id="KW-1133">Transmembrane helix</keyword>
<reference evidence="3 4" key="1">
    <citation type="submission" date="2019-08" db="EMBL/GenBank/DDBJ databases">
        <authorList>
            <person name="Alioto T."/>
            <person name="Alioto T."/>
            <person name="Gomez Garrido J."/>
        </authorList>
    </citation>
    <scope>NUCLEOTIDE SEQUENCE [LARGE SCALE GENOMIC DNA]</scope>
</reference>
<feature type="compositionally biased region" description="Basic and acidic residues" evidence="1">
    <location>
        <begin position="60"/>
        <end position="82"/>
    </location>
</feature>
<name>A0A5E4M5B2_9HEMI</name>
<feature type="non-terminal residue" evidence="3">
    <location>
        <position position="1"/>
    </location>
</feature>
<proteinExistence type="predicted"/>
<evidence type="ECO:0000313" key="4">
    <source>
        <dbReference type="Proteomes" id="UP000325440"/>
    </source>
</evidence>
<gene>
    <name evidence="3" type="ORF">CINCED_3A012966</name>
</gene>
<feature type="transmembrane region" description="Helical" evidence="2">
    <location>
        <begin position="18"/>
        <end position="38"/>
    </location>
</feature>